<dbReference type="PANTHER" id="PTHR43249">
    <property type="entry name" value="UDP-N-ACETYL-2-AMINO-2-DEOXY-D-GLUCURONATE OXIDASE"/>
    <property type="match status" value="1"/>
</dbReference>
<accession>A0A846R1V9</accession>
<feature type="domain" description="Gfo/Idh/MocA-like oxidoreductase N-terminal" evidence="1">
    <location>
        <begin position="7"/>
        <end position="127"/>
    </location>
</feature>
<evidence type="ECO:0000313" key="3">
    <source>
        <dbReference type="EMBL" id="NJB72413.1"/>
    </source>
</evidence>
<dbReference type="InterPro" id="IPR055170">
    <property type="entry name" value="GFO_IDH_MocA-like_dom"/>
</dbReference>
<protein>
    <submittedName>
        <fullName evidence="3">Putative dehydrogenase</fullName>
    </submittedName>
</protein>
<dbReference type="Gene3D" id="3.30.360.10">
    <property type="entry name" value="Dihydrodipicolinate Reductase, domain 2"/>
    <property type="match status" value="1"/>
</dbReference>
<evidence type="ECO:0000259" key="2">
    <source>
        <dbReference type="Pfam" id="PF22725"/>
    </source>
</evidence>
<feature type="domain" description="GFO/IDH/MocA-like oxidoreductase" evidence="2">
    <location>
        <begin position="135"/>
        <end position="263"/>
    </location>
</feature>
<name>A0A846R1V9_9FLAO</name>
<organism evidence="3 4">
    <name type="scientific">Saonia flava</name>
    <dbReference type="NCBI Taxonomy" id="523696"/>
    <lineage>
        <taxon>Bacteria</taxon>
        <taxon>Pseudomonadati</taxon>
        <taxon>Bacteroidota</taxon>
        <taxon>Flavobacteriia</taxon>
        <taxon>Flavobacteriales</taxon>
        <taxon>Flavobacteriaceae</taxon>
        <taxon>Saonia</taxon>
    </lineage>
</organism>
<dbReference type="RefSeq" id="WP_167965393.1">
    <property type="nucleotide sequence ID" value="NZ_JAATJJ010000002.1"/>
</dbReference>
<dbReference type="PANTHER" id="PTHR43249:SF1">
    <property type="entry name" value="D-GLUCOSIDE 3-DEHYDROGENASE"/>
    <property type="match status" value="1"/>
</dbReference>
<reference evidence="3 4" key="1">
    <citation type="submission" date="2020-03" db="EMBL/GenBank/DDBJ databases">
        <title>Genomic Encyclopedia of Type Strains, Phase IV (KMG-IV): sequencing the most valuable type-strain genomes for metagenomic binning, comparative biology and taxonomic classification.</title>
        <authorList>
            <person name="Goeker M."/>
        </authorList>
    </citation>
    <scope>NUCLEOTIDE SEQUENCE [LARGE SCALE GENOMIC DNA]</scope>
    <source>
        <strain evidence="3 4">DSM 29762</strain>
    </source>
</reference>
<evidence type="ECO:0000259" key="1">
    <source>
        <dbReference type="Pfam" id="PF01408"/>
    </source>
</evidence>
<sequence length="334" mass="36917">MKPLKEVRWGIIGAGDVCEVKSGPALQQTEGSTIVAIMRRNAEKAKDFAERHNVPKWYNDANELINDPDVNAIYIATPPSSHEEYTLKAAAAGKPVYVEKPMARTHKECLSMVNACKEAGVPLYVAYYRRALPNFLKVKEIIDTGVIGDIRFVNIKLHKPLSPDIVGASEDPENWRIFPEVAGGGYFYDLASHQLDAMDFLFGPIEEATGYASNQAGIYPAEDITVGTFRFKNGVLGHGVWAFNTGNVSDEEVTTIVGSKGEVSFPFFGDHSVTLKIDGEKDKVFNFNISKHIQQRLIQTMVDELLGKGICVSTGVSGARTNWVMQEICKRDDR</sequence>
<comment type="caution">
    <text evidence="3">The sequence shown here is derived from an EMBL/GenBank/DDBJ whole genome shotgun (WGS) entry which is preliminary data.</text>
</comment>
<dbReference type="AlphaFoldDB" id="A0A846R1V9"/>
<dbReference type="SUPFAM" id="SSF51735">
    <property type="entry name" value="NAD(P)-binding Rossmann-fold domains"/>
    <property type="match status" value="1"/>
</dbReference>
<dbReference type="InterPro" id="IPR000683">
    <property type="entry name" value="Gfo/Idh/MocA-like_OxRdtase_N"/>
</dbReference>
<dbReference type="Gene3D" id="3.40.50.720">
    <property type="entry name" value="NAD(P)-binding Rossmann-like Domain"/>
    <property type="match status" value="1"/>
</dbReference>
<evidence type="ECO:0000313" key="4">
    <source>
        <dbReference type="Proteomes" id="UP000590442"/>
    </source>
</evidence>
<dbReference type="InterPro" id="IPR036291">
    <property type="entry name" value="NAD(P)-bd_dom_sf"/>
</dbReference>
<keyword evidence="4" id="KW-1185">Reference proteome</keyword>
<dbReference type="GO" id="GO:0000166">
    <property type="term" value="F:nucleotide binding"/>
    <property type="evidence" value="ECO:0007669"/>
    <property type="project" value="InterPro"/>
</dbReference>
<dbReference type="Proteomes" id="UP000590442">
    <property type="component" value="Unassembled WGS sequence"/>
</dbReference>
<gene>
    <name evidence="3" type="ORF">GGR42_002904</name>
</gene>
<proteinExistence type="predicted"/>
<dbReference type="Pfam" id="PF22725">
    <property type="entry name" value="GFO_IDH_MocA_C3"/>
    <property type="match status" value="1"/>
</dbReference>
<dbReference type="EMBL" id="JAATJJ010000002">
    <property type="protein sequence ID" value="NJB72413.1"/>
    <property type="molecule type" value="Genomic_DNA"/>
</dbReference>
<dbReference type="InterPro" id="IPR052515">
    <property type="entry name" value="Gfo/Idh/MocA_Oxidoreductase"/>
</dbReference>
<dbReference type="SUPFAM" id="SSF55347">
    <property type="entry name" value="Glyceraldehyde-3-phosphate dehydrogenase-like, C-terminal domain"/>
    <property type="match status" value="1"/>
</dbReference>
<dbReference type="Pfam" id="PF01408">
    <property type="entry name" value="GFO_IDH_MocA"/>
    <property type="match status" value="1"/>
</dbReference>